<gene>
    <name evidence="10" type="ORF">FB45DRAFT_745416</name>
</gene>
<dbReference type="Pfam" id="PF01979">
    <property type="entry name" value="Amidohydro_1"/>
    <property type="match status" value="1"/>
</dbReference>
<dbReference type="EMBL" id="JARKIF010000008">
    <property type="protein sequence ID" value="KAJ7632768.1"/>
    <property type="molecule type" value="Genomic_DNA"/>
</dbReference>
<evidence type="ECO:0000259" key="9">
    <source>
        <dbReference type="Pfam" id="PF01979"/>
    </source>
</evidence>
<evidence type="ECO:0000313" key="11">
    <source>
        <dbReference type="Proteomes" id="UP001221142"/>
    </source>
</evidence>
<dbReference type="GO" id="GO:0005829">
    <property type="term" value="C:cytosol"/>
    <property type="evidence" value="ECO:0007669"/>
    <property type="project" value="TreeGrafter"/>
</dbReference>
<evidence type="ECO:0000256" key="1">
    <source>
        <dbReference type="ARBA" id="ARBA00004984"/>
    </source>
</evidence>
<proteinExistence type="inferred from homology"/>
<keyword evidence="5 8" id="KW-0862">Zinc</keyword>
<evidence type="ECO:0000313" key="10">
    <source>
        <dbReference type="EMBL" id="KAJ7632768.1"/>
    </source>
</evidence>
<dbReference type="GO" id="GO:0008270">
    <property type="term" value="F:zinc ion binding"/>
    <property type="evidence" value="ECO:0007669"/>
    <property type="project" value="UniProtKB-UniRule"/>
</dbReference>
<dbReference type="SUPFAM" id="SSF51338">
    <property type="entry name" value="Composite domain of metallo-dependent hydrolases"/>
    <property type="match status" value="1"/>
</dbReference>
<evidence type="ECO:0000256" key="8">
    <source>
        <dbReference type="RuleBase" id="RU366009"/>
    </source>
</evidence>
<dbReference type="Gene3D" id="3.20.20.140">
    <property type="entry name" value="Metal-dependent hydrolases"/>
    <property type="match status" value="1"/>
</dbReference>
<comment type="cofactor">
    <cofactor evidence="8">
        <name>Zn(2+)</name>
        <dbReference type="ChEBI" id="CHEBI:29105"/>
    </cofactor>
    <text evidence="8">Binds 1 zinc ion per subunit.</text>
</comment>
<feature type="domain" description="Amidohydrolase-related" evidence="9">
    <location>
        <begin position="70"/>
        <end position="456"/>
    </location>
</feature>
<accession>A0AAD7FQ28</accession>
<evidence type="ECO:0000256" key="7">
    <source>
        <dbReference type="ARBA" id="ARBA00056079"/>
    </source>
</evidence>
<dbReference type="InterPro" id="IPR032466">
    <property type="entry name" value="Metal_Hydrolase"/>
</dbReference>
<comment type="catalytic activity">
    <reaction evidence="6 8">
        <text>guanine + H2O + H(+) = xanthine + NH4(+)</text>
        <dbReference type="Rhea" id="RHEA:14665"/>
        <dbReference type="ChEBI" id="CHEBI:15377"/>
        <dbReference type="ChEBI" id="CHEBI:15378"/>
        <dbReference type="ChEBI" id="CHEBI:16235"/>
        <dbReference type="ChEBI" id="CHEBI:17712"/>
        <dbReference type="ChEBI" id="CHEBI:28938"/>
        <dbReference type="EC" id="3.5.4.3"/>
    </reaction>
</comment>
<dbReference type="FunFam" id="3.20.20.140:FF:000022">
    <property type="entry name" value="Guanine deaminase"/>
    <property type="match status" value="1"/>
</dbReference>
<dbReference type="PANTHER" id="PTHR11271">
    <property type="entry name" value="GUANINE DEAMINASE"/>
    <property type="match status" value="1"/>
</dbReference>
<evidence type="ECO:0000256" key="5">
    <source>
        <dbReference type="ARBA" id="ARBA00022833"/>
    </source>
</evidence>
<comment type="similarity">
    <text evidence="2 8">Belongs to the metallo-dependent hydrolases superfamily. ATZ/TRZ family.</text>
</comment>
<name>A0AAD7FQ28_9AGAR</name>
<dbReference type="PANTHER" id="PTHR11271:SF6">
    <property type="entry name" value="GUANINE DEAMINASE"/>
    <property type="match status" value="1"/>
</dbReference>
<dbReference type="NCBIfam" id="TIGR02967">
    <property type="entry name" value="guan_deamin"/>
    <property type="match status" value="1"/>
</dbReference>
<comment type="caution">
    <text evidence="10">The sequence shown here is derived from an EMBL/GenBank/DDBJ whole genome shotgun (WGS) entry which is preliminary data.</text>
</comment>
<dbReference type="GO" id="GO:0008892">
    <property type="term" value="F:guanine deaminase activity"/>
    <property type="evidence" value="ECO:0007669"/>
    <property type="project" value="UniProtKB-UniRule"/>
</dbReference>
<keyword evidence="3 8" id="KW-0479">Metal-binding</keyword>
<reference evidence="10" key="1">
    <citation type="submission" date="2023-03" db="EMBL/GenBank/DDBJ databases">
        <title>Massive genome expansion in bonnet fungi (Mycena s.s.) driven by repeated elements and novel gene families across ecological guilds.</title>
        <authorList>
            <consortium name="Lawrence Berkeley National Laboratory"/>
            <person name="Harder C.B."/>
            <person name="Miyauchi S."/>
            <person name="Viragh M."/>
            <person name="Kuo A."/>
            <person name="Thoen E."/>
            <person name="Andreopoulos B."/>
            <person name="Lu D."/>
            <person name="Skrede I."/>
            <person name="Drula E."/>
            <person name="Henrissat B."/>
            <person name="Morin E."/>
            <person name="Kohler A."/>
            <person name="Barry K."/>
            <person name="LaButti K."/>
            <person name="Morin E."/>
            <person name="Salamov A."/>
            <person name="Lipzen A."/>
            <person name="Mereny Z."/>
            <person name="Hegedus B."/>
            <person name="Baldrian P."/>
            <person name="Stursova M."/>
            <person name="Weitz H."/>
            <person name="Taylor A."/>
            <person name="Grigoriev I.V."/>
            <person name="Nagy L.G."/>
            <person name="Martin F."/>
            <person name="Kauserud H."/>
        </authorList>
    </citation>
    <scope>NUCLEOTIDE SEQUENCE</scope>
    <source>
        <strain evidence="10">9284</strain>
    </source>
</reference>
<dbReference type="Proteomes" id="UP001221142">
    <property type="component" value="Unassembled WGS sequence"/>
</dbReference>
<dbReference type="InterPro" id="IPR014311">
    <property type="entry name" value="Guanine_deaminase"/>
</dbReference>
<evidence type="ECO:0000256" key="3">
    <source>
        <dbReference type="ARBA" id="ARBA00022723"/>
    </source>
</evidence>
<evidence type="ECO:0000256" key="2">
    <source>
        <dbReference type="ARBA" id="ARBA00006745"/>
    </source>
</evidence>
<keyword evidence="4 8" id="KW-0378">Hydrolase</keyword>
<evidence type="ECO:0000256" key="6">
    <source>
        <dbReference type="ARBA" id="ARBA00051148"/>
    </source>
</evidence>
<dbReference type="SUPFAM" id="SSF51556">
    <property type="entry name" value="Metallo-dependent hydrolases"/>
    <property type="match status" value="1"/>
</dbReference>
<dbReference type="EC" id="3.5.4.3" evidence="8"/>
<dbReference type="Gene3D" id="2.30.40.10">
    <property type="entry name" value="Urease, subunit C, domain 1"/>
    <property type="match status" value="1"/>
</dbReference>
<dbReference type="InterPro" id="IPR051607">
    <property type="entry name" value="Metallo-dep_hydrolases"/>
</dbReference>
<organism evidence="10 11">
    <name type="scientific">Roridomyces roridus</name>
    <dbReference type="NCBI Taxonomy" id="1738132"/>
    <lineage>
        <taxon>Eukaryota</taxon>
        <taxon>Fungi</taxon>
        <taxon>Dikarya</taxon>
        <taxon>Basidiomycota</taxon>
        <taxon>Agaricomycotina</taxon>
        <taxon>Agaricomycetes</taxon>
        <taxon>Agaricomycetidae</taxon>
        <taxon>Agaricales</taxon>
        <taxon>Marasmiineae</taxon>
        <taxon>Mycenaceae</taxon>
        <taxon>Roridomyces</taxon>
    </lineage>
</organism>
<sequence length="463" mass="49690">MSEPVLYYGAVVNPVSLKSFEAHRACLIAVGSSGNIDWVVEDVESSMVQDALAARGYADVQVVCLREGEFLCPGFIDTHTHAPQVPNIGSGQEYELLDWLENITFPMESKFSDVAFAERTYASVVRRIIDSGTTTCCYYGTIHLEATKVLADIVNACGQRAFIGKCNMDRNSPSHYIEPSVEASISATKTLISHIKQLPSNADEPLVQPILTPRFAISCTSPLLKGLGELAAADPHLRIQTHISENPAEIAFTASLFPETSSYAAAYDSFGLLRSNTILAHAVHLKDEEIALIATKKAGISHCPTSNFNLNSGVAPIGKYLDCGIKVGLGTDVSGGYSPSILNAIQNASIASKVIAMQHRGEDTSAQFSNKQLSIASLLYLATLGGAEVCSLDKSVGSFAVGKSFDAIQVNVRNEAGNPAVWGDNLASKSLEAMLEQFFFCGDDRNIARVYVQGKLIGGKEFH</sequence>
<evidence type="ECO:0000256" key="4">
    <source>
        <dbReference type="ARBA" id="ARBA00022801"/>
    </source>
</evidence>
<comment type="pathway">
    <text evidence="1 8">Purine metabolism; guanine degradation; xanthine from guanine: step 1/1.</text>
</comment>
<dbReference type="InterPro" id="IPR006680">
    <property type="entry name" value="Amidohydro-rel"/>
</dbReference>
<dbReference type="InterPro" id="IPR011059">
    <property type="entry name" value="Metal-dep_hydrolase_composite"/>
</dbReference>
<keyword evidence="11" id="KW-1185">Reference proteome</keyword>
<protein>
    <recommendedName>
        <fullName evidence="8">Guanine deaminase</fullName>
        <shortName evidence="8">Guanase</shortName>
        <ecNumber evidence="8">3.5.4.3</ecNumber>
    </recommendedName>
    <alternativeName>
        <fullName evidence="8">Guanine aminohydrolase</fullName>
    </alternativeName>
</protein>
<dbReference type="AlphaFoldDB" id="A0AAD7FQ28"/>
<comment type="function">
    <text evidence="7 8">Catalyzes the hydrolytic deamination of guanine, producing xanthine and ammonia.</text>
</comment>
<dbReference type="GO" id="GO:0006147">
    <property type="term" value="P:guanine catabolic process"/>
    <property type="evidence" value="ECO:0007669"/>
    <property type="project" value="UniProtKB-UniRule"/>
</dbReference>